<name>A0ABW2CK16_9ACTN</name>
<feature type="domain" description="HTH tetR-type" evidence="6">
    <location>
        <begin position="39"/>
        <end position="100"/>
    </location>
</feature>
<dbReference type="InterPro" id="IPR009057">
    <property type="entry name" value="Homeodomain-like_sf"/>
</dbReference>
<comment type="caution">
    <text evidence="7">The sequence shown here is derived from an EMBL/GenBank/DDBJ whole genome shotgun (WGS) entry which is preliminary data.</text>
</comment>
<dbReference type="InterPro" id="IPR050109">
    <property type="entry name" value="HTH-type_TetR-like_transc_reg"/>
</dbReference>
<feature type="region of interest" description="Disordered" evidence="5">
    <location>
        <begin position="1"/>
        <end position="40"/>
    </location>
</feature>
<dbReference type="RefSeq" id="WP_378063323.1">
    <property type="nucleotide sequence ID" value="NZ_JBHSXS010000007.1"/>
</dbReference>
<dbReference type="InterPro" id="IPR036271">
    <property type="entry name" value="Tet_transcr_reg_TetR-rel_C_sf"/>
</dbReference>
<dbReference type="PANTHER" id="PTHR30055">
    <property type="entry name" value="HTH-TYPE TRANSCRIPTIONAL REGULATOR RUTR"/>
    <property type="match status" value="1"/>
</dbReference>
<evidence type="ECO:0000256" key="1">
    <source>
        <dbReference type="ARBA" id="ARBA00023015"/>
    </source>
</evidence>
<dbReference type="InterPro" id="IPR023772">
    <property type="entry name" value="DNA-bd_HTH_TetR-type_CS"/>
</dbReference>
<dbReference type="SUPFAM" id="SSF48498">
    <property type="entry name" value="Tetracyclin repressor-like, C-terminal domain"/>
    <property type="match status" value="1"/>
</dbReference>
<evidence type="ECO:0000313" key="7">
    <source>
        <dbReference type="EMBL" id="MFC6881295.1"/>
    </source>
</evidence>
<dbReference type="Gene3D" id="1.10.10.60">
    <property type="entry name" value="Homeodomain-like"/>
    <property type="match status" value="1"/>
</dbReference>
<keyword evidence="3" id="KW-0804">Transcription</keyword>
<gene>
    <name evidence="7" type="ORF">ACFQKB_16120</name>
</gene>
<sequence length="218" mass="23111">MTETTDRDTAPATAPGRAADRGPGRAAGPGRTPGRPRSERAEKAIIEATLDLLGAESGVDGVSIEAVAARAGVGKTTIYRRWPNKEALIVGALAEAKPPLPEPAGESVRADLVALASALAADRRAKYGRCFWNVVGSAEKYPGLYARYQQDVIEPRREIIRGVLRRGVESGELRADLEFEVAVAMLVGPFSVKTPRNRLPAGYPEAVVDTLLRGVSAG</sequence>
<dbReference type="PROSITE" id="PS01081">
    <property type="entry name" value="HTH_TETR_1"/>
    <property type="match status" value="1"/>
</dbReference>
<dbReference type="PANTHER" id="PTHR30055:SF148">
    <property type="entry name" value="TETR-FAMILY TRANSCRIPTIONAL REGULATOR"/>
    <property type="match status" value="1"/>
</dbReference>
<feature type="DNA-binding region" description="H-T-H motif" evidence="4">
    <location>
        <begin position="63"/>
        <end position="82"/>
    </location>
</feature>
<reference evidence="8" key="1">
    <citation type="journal article" date="2019" name="Int. J. Syst. Evol. Microbiol.">
        <title>The Global Catalogue of Microorganisms (GCM) 10K type strain sequencing project: providing services to taxonomists for standard genome sequencing and annotation.</title>
        <authorList>
            <consortium name="The Broad Institute Genomics Platform"/>
            <consortium name="The Broad Institute Genome Sequencing Center for Infectious Disease"/>
            <person name="Wu L."/>
            <person name="Ma J."/>
        </authorList>
    </citation>
    <scope>NUCLEOTIDE SEQUENCE [LARGE SCALE GENOMIC DNA]</scope>
    <source>
        <strain evidence="8">JCM 3369</strain>
    </source>
</reference>
<keyword evidence="2 4" id="KW-0238">DNA-binding</keyword>
<evidence type="ECO:0000256" key="4">
    <source>
        <dbReference type="PROSITE-ProRule" id="PRU00335"/>
    </source>
</evidence>
<dbReference type="Pfam" id="PF16859">
    <property type="entry name" value="TetR_C_11"/>
    <property type="match status" value="1"/>
</dbReference>
<evidence type="ECO:0000256" key="5">
    <source>
        <dbReference type="SAM" id="MobiDB-lite"/>
    </source>
</evidence>
<accession>A0ABW2CK16</accession>
<dbReference type="InterPro" id="IPR001647">
    <property type="entry name" value="HTH_TetR"/>
</dbReference>
<dbReference type="EMBL" id="JBHSXS010000007">
    <property type="protein sequence ID" value="MFC6881295.1"/>
    <property type="molecule type" value="Genomic_DNA"/>
</dbReference>
<dbReference type="Proteomes" id="UP001596380">
    <property type="component" value="Unassembled WGS sequence"/>
</dbReference>
<dbReference type="PROSITE" id="PS50977">
    <property type="entry name" value="HTH_TETR_2"/>
    <property type="match status" value="1"/>
</dbReference>
<feature type="compositionally biased region" description="Low complexity" evidence="5">
    <location>
        <begin position="24"/>
        <end position="35"/>
    </location>
</feature>
<dbReference type="SUPFAM" id="SSF46689">
    <property type="entry name" value="Homeodomain-like"/>
    <property type="match status" value="1"/>
</dbReference>
<organism evidence="7 8">
    <name type="scientific">Actinomadura yumaensis</name>
    <dbReference type="NCBI Taxonomy" id="111807"/>
    <lineage>
        <taxon>Bacteria</taxon>
        <taxon>Bacillati</taxon>
        <taxon>Actinomycetota</taxon>
        <taxon>Actinomycetes</taxon>
        <taxon>Streptosporangiales</taxon>
        <taxon>Thermomonosporaceae</taxon>
        <taxon>Actinomadura</taxon>
    </lineage>
</organism>
<protein>
    <submittedName>
        <fullName evidence="7">TetR/AcrR family transcriptional regulator</fullName>
    </submittedName>
</protein>
<dbReference type="Pfam" id="PF00440">
    <property type="entry name" value="TetR_N"/>
    <property type="match status" value="1"/>
</dbReference>
<dbReference type="Gene3D" id="1.10.357.10">
    <property type="entry name" value="Tetracycline Repressor, domain 2"/>
    <property type="match status" value="1"/>
</dbReference>
<dbReference type="InterPro" id="IPR011075">
    <property type="entry name" value="TetR_C"/>
</dbReference>
<evidence type="ECO:0000256" key="3">
    <source>
        <dbReference type="ARBA" id="ARBA00023163"/>
    </source>
</evidence>
<keyword evidence="8" id="KW-1185">Reference proteome</keyword>
<proteinExistence type="predicted"/>
<evidence type="ECO:0000313" key="8">
    <source>
        <dbReference type="Proteomes" id="UP001596380"/>
    </source>
</evidence>
<keyword evidence="1" id="KW-0805">Transcription regulation</keyword>
<evidence type="ECO:0000259" key="6">
    <source>
        <dbReference type="PROSITE" id="PS50977"/>
    </source>
</evidence>
<evidence type="ECO:0000256" key="2">
    <source>
        <dbReference type="ARBA" id="ARBA00023125"/>
    </source>
</evidence>